<evidence type="ECO:0000313" key="3">
    <source>
        <dbReference type="Proteomes" id="UP001187192"/>
    </source>
</evidence>
<evidence type="ECO:0000313" key="2">
    <source>
        <dbReference type="EMBL" id="GMN56958.1"/>
    </source>
</evidence>
<gene>
    <name evidence="2" type="ORF">TIFTF001_026077</name>
</gene>
<organism evidence="2 3">
    <name type="scientific">Ficus carica</name>
    <name type="common">Common fig</name>
    <dbReference type="NCBI Taxonomy" id="3494"/>
    <lineage>
        <taxon>Eukaryota</taxon>
        <taxon>Viridiplantae</taxon>
        <taxon>Streptophyta</taxon>
        <taxon>Embryophyta</taxon>
        <taxon>Tracheophyta</taxon>
        <taxon>Spermatophyta</taxon>
        <taxon>Magnoliopsida</taxon>
        <taxon>eudicotyledons</taxon>
        <taxon>Gunneridae</taxon>
        <taxon>Pentapetalae</taxon>
        <taxon>rosids</taxon>
        <taxon>fabids</taxon>
        <taxon>Rosales</taxon>
        <taxon>Moraceae</taxon>
        <taxon>Ficeae</taxon>
        <taxon>Ficus</taxon>
    </lineage>
</organism>
<reference evidence="2" key="1">
    <citation type="submission" date="2023-07" db="EMBL/GenBank/DDBJ databases">
        <title>draft genome sequence of fig (Ficus carica).</title>
        <authorList>
            <person name="Takahashi T."/>
            <person name="Nishimura K."/>
        </authorList>
    </citation>
    <scope>NUCLEOTIDE SEQUENCE</scope>
</reference>
<accession>A0AA88AKY8</accession>
<dbReference type="Proteomes" id="UP001187192">
    <property type="component" value="Unassembled WGS sequence"/>
</dbReference>
<dbReference type="EMBL" id="BTGU01000067">
    <property type="protein sequence ID" value="GMN56958.1"/>
    <property type="molecule type" value="Genomic_DNA"/>
</dbReference>
<comment type="caution">
    <text evidence="2">The sequence shown here is derived from an EMBL/GenBank/DDBJ whole genome shotgun (WGS) entry which is preliminary data.</text>
</comment>
<dbReference type="AlphaFoldDB" id="A0AA88AKY8"/>
<feature type="region of interest" description="Disordered" evidence="1">
    <location>
        <begin position="48"/>
        <end position="67"/>
    </location>
</feature>
<sequence length="162" mass="17627">MERVGGMENMRDVDDCINPLCCLENRNGKNGRIAATSISNHLEKSLKNWQGKSSENHDESRQKITISSSSPKGLKLWLTGGKTVAGKVTLMAHEKSRSPPSNGEIVSEIPTRSHCRRARSLVDFSTPSKLSSPVSYFPCTEHVVFSGDGHLCGGFGGLGIWI</sequence>
<protein>
    <submittedName>
        <fullName evidence="2">Uncharacterized protein</fullName>
    </submittedName>
</protein>
<evidence type="ECO:0000256" key="1">
    <source>
        <dbReference type="SAM" id="MobiDB-lite"/>
    </source>
</evidence>
<name>A0AA88AKY8_FICCA</name>
<proteinExistence type="predicted"/>
<keyword evidence="3" id="KW-1185">Reference proteome</keyword>